<evidence type="ECO:0000256" key="1">
    <source>
        <dbReference type="ARBA" id="ARBA00006499"/>
    </source>
</evidence>
<dbReference type="RefSeq" id="WP_122313811.1">
    <property type="nucleotide sequence ID" value="NZ_RBRE01000004.1"/>
</dbReference>
<dbReference type="InterPro" id="IPR003140">
    <property type="entry name" value="PLipase/COase/thioEstase"/>
</dbReference>
<evidence type="ECO:0000313" key="5">
    <source>
        <dbReference type="EMBL" id="RMQ50914.1"/>
    </source>
</evidence>
<dbReference type="InterPro" id="IPR029058">
    <property type="entry name" value="AB_hydrolase_fold"/>
</dbReference>
<name>A0A3M4MCK4_PSECI</name>
<accession>A0A3M4MCK4</accession>
<dbReference type="OrthoDB" id="9801763at2"/>
<dbReference type="InterPro" id="IPR050565">
    <property type="entry name" value="LYPA1-2/EST-like"/>
</dbReference>
<organism evidence="5 6">
    <name type="scientific">Pseudomonas cichorii</name>
    <dbReference type="NCBI Taxonomy" id="36746"/>
    <lineage>
        <taxon>Bacteria</taxon>
        <taxon>Pseudomonadati</taxon>
        <taxon>Pseudomonadota</taxon>
        <taxon>Gammaproteobacteria</taxon>
        <taxon>Pseudomonadales</taxon>
        <taxon>Pseudomonadaceae</taxon>
        <taxon>Pseudomonas</taxon>
    </lineage>
</organism>
<comment type="caution">
    <text evidence="5">The sequence shown here is derived from an EMBL/GenBank/DDBJ whole genome shotgun (WGS) entry which is preliminary data.</text>
</comment>
<sequence>MLKFFAALLLAFSGLVQAQDGLQTDLSLKYLAQASSETPDKPLIIFIHGYGSNEADLFDLKDHLPRGYNYLSVQAPTELRPGSYKWFTRKPDAVVYDGVTEDLKSSGQLLTKFISQATKKYRTQPGKVFLVGFSQGAMMSYEVALRDPELVGGFAALSGRLLPVLASSLKPQERLKTLKVFIGHGTEDHPVIYASAPEAETILKSLGINPQFHTYQGLGHSINGQELADLKQWLEQALD</sequence>
<dbReference type="AlphaFoldDB" id="A0A3M4MCK4"/>
<gene>
    <name evidence="5" type="ORF">ALQ04_01793</name>
</gene>
<keyword evidence="2" id="KW-0378">Hydrolase</keyword>
<evidence type="ECO:0000256" key="2">
    <source>
        <dbReference type="ARBA" id="ARBA00022801"/>
    </source>
</evidence>
<dbReference type="GO" id="GO:0016787">
    <property type="term" value="F:hydrolase activity"/>
    <property type="evidence" value="ECO:0007669"/>
    <property type="project" value="UniProtKB-KW"/>
</dbReference>
<proteinExistence type="inferred from homology"/>
<dbReference type="SUPFAM" id="SSF53474">
    <property type="entry name" value="alpha/beta-Hydrolases"/>
    <property type="match status" value="1"/>
</dbReference>
<dbReference type="Pfam" id="PF02230">
    <property type="entry name" value="Abhydrolase_2"/>
    <property type="match status" value="1"/>
</dbReference>
<evidence type="ECO:0000313" key="6">
    <source>
        <dbReference type="Proteomes" id="UP000277236"/>
    </source>
</evidence>
<feature type="signal peptide" evidence="3">
    <location>
        <begin position="1"/>
        <end position="18"/>
    </location>
</feature>
<dbReference type="PANTHER" id="PTHR10655:SF17">
    <property type="entry name" value="LYSOPHOSPHOLIPASE-LIKE PROTEIN 1"/>
    <property type="match status" value="1"/>
</dbReference>
<evidence type="ECO:0000259" key="4">
    <source>
        <dbReference type="Pfam" id="PF02230"/>
    </source>
</evidence>
<keyword evidence="3" id="KW-0732">Signal</keyword>
<dbReference type="Proteomes" id="UP000277236">
    <property type="component" value="Unassembled WGS sequence"/>
</dbReference>
<dbReference type="Gene3D" id="3.40.50.1820">
    <property type="entry name" value="alpha/beta hydrolase"/>
    <property type="match status" value="1"/>
</dbReference>
<dbReference type="PANTHER" id="PTHR10655">
    <property type="entry name" value="LYSOPHOSPHOLIPASE-RELATED"/>
    <property type="match status" value="1"/>
</dbReference>
<reference evidence="5 6" key="1">
    <citation type="submission" date="2018-08" db="EMBL/GenBank/DDBJ databases">
        <title>Recombination of ecologically and evolutionarily significant loci maintains genetic cohesion in the Pseudomonas syringae species complex.</title>
        <authorList>
            <person name="Dillon M."/>
            <person name="Thakur S."/>
            <person name="Almeida R.N.D."/>
            <person name="Weir B.S."/>
            <person name="Guttman D.S."/>
        </authorList>
    </citation>
    <scope>NUCLEOTIDE SEQUENCE [LARGE SCALE GENOMIC DNA]</scope>
    <source>
        <strain evidence="5 6">ICMP 3353</strain>
    </source>
</reference>
<dbReference type="EMBL" id="RBRE01000004">
    <property type="protein sequence ID" value="RMQ50914.1"/>
    <property type="molecule type" value="Genomic_DNA"/>
</dbReference>
<feature type="domain" description="Phospholipase/carboxylesterase/thioesterase" evidence="4">
    <location>
        <begin position="34"/>
        <end position="236"/>
    </location>
</feature>
<comment type="similarity">
    <text evidence="1">Belongs to the AB hydrolase superfamily. AB hydrolase 2 family.</text>
</comment>
<feature type="chain" id="PRO_5017968934" evidence="3">
    <location>
        <begin position="19"/>
        <end position="239"/>
    </location>
</feature>
<evidence type="ECO:0000256" key="3">
    <source>
        <dbReference type="SAM" id="SignalP"/>
    </source>
</evidence>
<protein>
    <submittedName>
        <fullName evidence="5">Phospholipase/carboxylesterase protein</fullName>
    </submittedName>
</protein>